<comment type="caution">
    <text evidence="1">The sequence shown here is derived from an EMBL/GenBank/DDBJ whole genome shotgun (WGS) entry which is preliminary data.</text>
</comment>
<dbReference type="InterPro" id="IPR043148">
    <property type="entry name" value="TagF_C"/>
</dbReference>
<organism evidence="1 2">
    <name type="scientific">Simkania negevensis</name>
    <dbReference type="NCBI Taxonomy" id="83561"/>
    <lineage>
        <taxon>Bacteria</taxon>
        <taxon>Pseudomonadati</taxon>
        <taxon>Chlamydiota</taxon>
        <taxon>Chlamydiia</taxon>
        <taxon>Parachlamydiales</taxon>
        <taxon>Simkaniaceae</taxon>
        <taxon>Simkania</taxon>
    </lineage>
</organism>
<name>A0ABS3ARC0_9BACT</name>
<feature type="non-terminal residue" evidence="1">
    <location>
        <position position="242"/>
    </location>
</feature>
<dbReference type="Gene3D" id="3.40.50.12580">
    <property type="match status" value="1"/>
</dbReference>
<evidence type="ECO:0000313" key="2">
    <source>
        <dbReference type="Proteomes" id="UP000722121"/>
    </source>
</evidence>
<protein>
    <submittedName>
        <fullName evidence="1">Uncharacterized protein</fullName>
    </submittedName>
</protein>
<dbReference type="EMBL" id="JAFITR010000100">
    <property type="protein sequence ID" value="MBN4067285.1"/>
    <property type="molecule type" value="Genomic_DNA"/>
</dbReference>
<evidence type="ECO:0000313" key="1">
    <source>
        <dbReference type="EMBL" id="MBN4067285.1"/>
    </source>
</evidence>
<keyword evidence="2" id="KW-1185">Reference proteome</keyword>
<proteinExistence type="predicted"/>
<accession>A0ABS3ARC0</accession>
<reference evidence="1 2" key="1">
    <citation type="submission" date="2021-02" db="EMBL/GenBank/DDBJ databases">
        <title>Activity-based single-cell genomes from oceanic crustal fluid captures similar information to metagenomic and metatranscriptomic surveys with orders of magnitude less sampling.</title>
        <authorList>
            <person name="D'Angelo T.S."/>
            <person name="Orcutt B.N."/>
        </authorList>
    </citation>
    <scope>NUCLEOTIDE SEQUENCE [LARGE SCALE GENOMIC DNA]</scope>
    <source>
        <strain evidence="1">AH-315-G07</strain>
    </source>
</reference>
<gene>
    <name evidence="1" type="ORF">JYU14_04300</name>
</gene>
<sequence length="242" mass="28399">MHYSKGVALNIEPYNSYQLDHIGVMASILGFDLLTTEEASWQICRKYYPDVSVFIINNREVILEQLVQRYKAIIYSCFWPKDKDDRLLCHTTKARTIFCPHGYSDKGIDLDDYFERLKGEDIALVYGDRLRLVFETKGLLDQIATTIDVGNYRYEYYKQHQHFYDTIIADQLLSTLPSAAANILYAPTWQWTDEQPTVIQHALPLLVDNLPDHYNLIIKIHPYVKRYRLGHYYTLLGQYESL</sequence>
<dbReference type="Proteomes" id="UP000722121">
    <property type="component" value="Unassembled WGS sequence"/>
</dbReference>